<dbReference type="GO" id="GO:0006396">
    <property type="term" value="P:RNA processing"/>
    <property type="evidence" value="ECO:0007669"/>
    <property type="project" value="InterPro"/>
</dbReference>
<keyword evidence="2 4" id="KW-0808">Transferase</keyword>
<dbReference type="AlphaFoldDB" id="E1QVK1"/>
<gene>
    <name evidence="4" type="ordered locus">Olsu_1044</name>
</gene>
<dbReference type="RefSeq" id="WP_013251906.1">
    <property type="nucleotide sequence ID" value="NC_014363.1"/>
</dbReference>
<reference evidence="4 5" key="1">
    <citation type="journal article" date="2010" name="Stand. Genomic Sci.">
        <title>Complete genome sequence of Olsenella uli type strain (VPI D76D-27C).</title>
        <authorList>
            <person name="Goker M."/>
            <person name="Held B."/>
            <person name="Lucas S."/>
            <person name="Nolan M."/>
            <person name="Yasawong M."/>
            <person name="Glavina Del Rio T."/>
            <person name="Tice H."/>
            <person name="Cheng J.F."/>
            <person name="Bruce D."/>
            <person name="Detter J.C."/>
            <person name="Tapia R."/>
            <person name="Han C."/>
            <person name="Goodwin L."/>
            <person name="Pitluck S."/>
            <person name="Liolios K."/>
            <person name="Ivanova N."/>
            <person name="Mavromatis K."/>
            <person name="Mikhailova N."/>
            <person name="Pati A."/>
            <person name="Chen A."/>
            <person name="Palaniappan K."/>
            <person name="Land M."/>
            <person name="Hauser L."/>
            <person name="Chang Y.J."/>
            <person name="Jeffries C.D."/>
            <person name="Rohde M."/>
            <person name="Sikorski J."/>
            <person name="Pukall R."/>
            <person name="Woyke T."/>
            <person name="Bristow J."/>
            <person name="Eisen J.A."/>
            <person name="Markowitz V."/>
            <person name="Hugenholtz P."/>
            <person name="Kyrpides N.C."/>
            <person name="Klenk H.P."/>
            <person name="Lapidus A."/>
        </authorList>
    </citation>
    <scope>NUCLEOTIDE SEQUENCE [LARGE SCALE GENOMIC DNA]</scope>
    <source>
        <strain evidence="5">ATCC 49627 / DSM 7084 / CIP 109912 / JCM 12494 / NCIMB 702895 / VPI D76D-27C</strain>
    </source>
</reference>
<dbReference type="InterPro" id="IPR029064">
    <property type="entry name" value="Ribosomal_eL30-like_sf"/>
</dbReference>
<dbReference type="GO" id="GO:0003723">
    <property type="term" value="F:RNA binding"/>
    <property type="evidence" value="ECO:0007669"/>
    <property type="project" value="InterPro"/>
</dbReference>
<organism evidence="4 5">
    <name type="scientific">Olsenella uli (strain ATCC 49627 / DSM 7084 / CCUG 31166 / CIP 109912 / JCM 12494 / LMG 11480 / NCIMB 702895 / VPI D76D-27C)</name>
    <name type="common">Lactobacillus uli</name>
    <dbReference type="NCBI Taxonomy" id="633147"/>
    <lineage>
        <taxon>Bacteria</taxon>
        <taxon>Bacillati</taxon>
        <taxon>Actinomycetota</taxon>
        <taxon>Coriobacteriia</taxon>
        <taxon>Coriobacteriales</taxon>
        <taxon>Atopobiaceae</taxon>
        <taxon>Olsenella</taxon>
    </lineage>
</organism>
<dbReference type="STRING" id="633147.Olsu_1044"/>
<dbReference type="Gene3D" id="3.30.1330.30">
    <property type="match status" value="1"/>
</dbReference>
<keyword evidence="5" id="KW-1185">Reference proteome</keyword>
<dbReference type="Proteomes" id="UP000000333">
    <property type="component" value="Chromosome"/>
</dbReference>
<name>E1QVK1_OLSUV</name>
<dbReference type="PANTHER" id="PTHR43191">
    <property type="entry name" value="RRNA METHYLTRANSFERASE 3"/>
    <property type="match status" value="1"/>
</dbReference>
<dbReference type="InterPro" id="IPR051259">
    <property type="entry name" value="rRNA_Methyltransferase"/>
</dbReference>
<dbReference type="GeneID" id="78512465"/>
<dbReference type="eggNOG" id="COG0566">
    <property type="taxonomic scope" value="Bacteria"/>
</dbReference>
<dbReference type="Gene3D" id="3.40.1280.10">
    <property type="match status" value="1"/>
</dbReference>
<dbReference type="OrthoDB" id="3190829at2"/>
<dbReference type="SUPFAM" id="SSF75217">
    <property type="entry name" value="alpha/beta knot"/>
    <property type="match status" value="1"/>
</dbReference>
<evidence type="ECO:0000256" key="1">
    <source>
        <dbReference type="ARBA" id="ARBA00022603"/>
    </source>
</evidence>
<proteinExistence type="predicted"/>
<sequence length="277" mass="29823">MTITNVSEIGDIGDPRIDAYVRLTDRQLRSVLDPNSALVILESLNVITLAVREGVELVSVFVERRHLERLLAELPSLSERDIEVFVASRAVMSEVVGFNVVRGYLAAARRPHPREAQEVLEGASRVAVLEGLTDVSNVGALFRSAAALGVDALLLAPTCADPFNRRAIRTSMGTVFQLPWAPAPRPWPQATFDALRADGFTSVALALDECAVRLDDPALADSGRVALFFGSEGTGLSDDVLSAVDRSAIIPMSRGVDSLNVAASSAVAFWELCARRR</sequence>
<dbReference type="InterPro" id="IPR029028">
    <property type="entry name" value="Alpha/beta_knot_MTases"/>
</dbReference>
<keyword evidence="1 4" id="KW-0489">Methyltransferase</keyword>
<evidence type="ECO:0000313" key="4">
    <source>
        <dbReference type="EMBL" id="ADK68154.1"/>
    </source>
</evidence>
<accession>E1QVK1</accession>
<dbReference type="KEGG" id="ols:Olsu_1044"/>
<dbReference type="HOGENOM" id="CLU_021322_3_3_11"/>
<dbReference type="SUPFAM" id="SSF55315">
    <property type="entry name" value="L30e-like"/>
    <property type="match status" value="1"/>
</dbReference>
<dbReference type="GO" id="GO:0032259">
    <property type="term" value="P:methylation"/>
    <property type="evidence" value="ECO:0007669"/>
    <property type="project" value="UniProtKB-KW"/>
</dbReference>
<dbReference type="Pfam" id="PF00588">
    <property type="entry name" value="SpoU_methylase"/>
    <property type="match status" value="1"/>
</dbReference>
<evidence type="ECO:0000259" key="3">
    <source>
        <dbReference type="Pfam" id="PF00588"/>
    </source>
</evidence>
<evidence type="ECO:0000313" key="5">
    <source>
        <dbReference type="Proteomes" id="UP000000333"/>
    </source>
</evidence>
<dbReference type="EMBL" id="CP002106">
    <property type="protein sequence ID" value="ADK68154.1"/>
    <property type="molecule type" value="Genomic_DNA"/>
</dbReference>
<dbReference type="PATRIC" id="fig|633147.7.peg.500"/>
<evidence type="ECO:0000256" key="2">
    <source>
        <dbReference type="ARBA" id="ARBA00022679"/>
    </source>
</evidence>
<dbReference type="PANTHER" id="PTHR43191:SF12">
    <property type="entry name" value="RRNA METHYLASE"/>
    <property type="match status" value="1"/>
</dbReference>
<feature type="domain" description="tRNA/rRNA methyltransferase SpoU type" evidence="3">
    <location>
        <begin position="126"/>
        <end position="269"/>
    </location>
</feature>
<dbReference type="GO" id="GO:0008173">
    <property type="term" value="F:RNA methyltransferase activity"/>
    <property type="evidence" value="ECO:0007669"/>
    <property type="project" value="InterPro"/>
</dbReference>
<dbReference type="InterPro" id="IPR001537">
    <property type="entry name" value="SpoU_MeTrfase"/>
</dbReference>
<dbReference type="CDD" id="cd18095">
    <property type="entry name" value="SpoU-like_rRNA-MTase"/>
    <property type="match status" value="1"/>
</dbReference>
<protein>
    <submittedName>
        <fullName evidence="4">tRNA/rRNA methyltransferase (SpoU)</fullName>
    </submittedName>
</protein>
<dbReference type="InterPro" id="IPR029026">
    <property type="entry name" value="tRNA_m1G_MTases_N"/>
</dbReference>